<dbReference type="EMBL" id="JAUIZM010000004">
    <property type="protein sequence ID" value="KAK1390380.1"/>
    <property type="molecule type" value="Genomic_DNA"/>
</dbReference>
<evidence type="ECO:0000313" key="5">
    <source>
        <dbReference type="Proteomes" id="UP001237642"/>
    </source>
</evidence>
<keyword evidence="5" id="KW-1185">Reference proteome</keyword>
<evidence type="ECO:0000259" key="3">
    <source>
        <dbReference type="PROSITE" id="PS51752"/>
    </source>
</evidence>
<dbReference type="InterPro" id="IPR001229">
    <property type="entry name" value="Jacalin-like_lectin_dom"/>
</dbReference>
<gene>
    <name evidence="4" type="ORF">POM88_018558</name>
</gene>
<feature type="domain" description="Jacalin-type lectin" evidence="3">
    <location>
        <begin position="1"/>
        <end position="150"/>
    </location>
</feature>
<sequence length="326" mass="36643">MMKVRPALRTVGTSWDHLGKTEISQIFISWSNDWIDSIQFAYVEDGGTNAVLSENIGGGKGSTYMESITFDCPSEYITRVSGRYRYDLGSNYLWSITFDTNKGTYGPYLPLDDRNLSVINFNYHIGGKFCGFFGTYLRDGIESIGVYMKPLELDNPVVYKMMKVGPTFSTRGTPWDNQGKAEITQIFISCSQTYINYMYFAYIENGRYVLSDKFGGGQGSASIKTVTFDYPSEYITQISGKYRTPNAMRTFLSSITFYTNKGTYGPYAPSSSYFSGCESEFNYEIGGKFCGFFGTHTGDSIESIGFYMKPLQMMLANQTVASRHAN</sequence>
<dbReference type="PANTHER" id="PTHR47293">
    <property type="entry name" value="JACALIN-RELATED LECTIN 3"/>
    <property type="match status" value="1"/>
</dbReference>
<organism evidence="4 5">
    <name type="scientific">Heracleum sosnowskyi</name>
    <dbReference type="NCBI Taxonomy" id="360622"/>
    <lineage>
        <taxon>Eukaryota</taxon>
        <taxon>Viridiplantae</taxon>
        <taxon>Streptophyta</taxon>
        <taxon>Embryophyta</taxon>
        <taxon>Tracheophyta</taxon>
        <taxon>Spermatophyta</taxon>
        <taxon>Magnoliopsida</taxon>
        <taxon>eudicotyledons</taxon>
        <taxon>Gunneridae</taxon>
        <taxon>Pentapetalae</taxon>
        <taxon>asterids</taxon>
        <taxon>campanulids</taxon>
        <taxon>Apiales</taxon>
        <taxon>Apiaceae</taxon>
        <taxon>Apioideae</taxon>
        <taxon>apioid superclade</taxon>
        <taxon>Tordylieae</taxon>
        <taxon>Tordyliinae</taxon>
        <taxon>Heracleum</taxon>
    </lineage>
</organism>
<dbReference type="PANTHER" id="PTHR47293:SF70">
    <property type="entry name" value="JACALIN-RELATED LECTIN 24-RELATED"/>
    <property type="match status" value="1"/>
</dbReference>
<evidence type="ECO:0000313" key="4">
    <source>
        <dbReference type="EMBL" id="KAK1390380.1"/>
    </source>
</evidence>
<dbReference type="Gene3D" id="2.100.10.30">
    <property type="entry name" value="Jacalin-like lectin domain"/>
    <property type="match status" value="2"/>
</dbReference>
<reference evidence="4" key="2">
    <citation type="submission" date="2023-05" db="EMBL/GenBank/DDBJ databases">
        <authorList>
            <person name="Schelkunov M.I."/>
        </authorList>
    </citation>
    <scope>NUCLEOTIDE SEQUENCE</scope>
    <source>
        <strain evidence="4">Hsosn_3</strain>
        <tissue evidence="4">Leaf</tissue>
    </source>
</reference>
<dbReference type="Proteomes" id="UP001237642">
    <property type="component" value="Unassembled WGS sequence"/>
</dbReference>
<keyword evidence="2" id="KW-0430">Lectin</keyword>
<accession>A0AAD8IRC1</accession>
<dbReference type="SUPFAM" id="SSF51101">
    <property type="entry name" value="Mannose-binding lectins"/>
    <property type="match status" value="2"/>
</dbReference>
<protein>
    <recommendedName>
        <fullName evidence="3">Jacalin-type lectin domain-containing protein</fullName>
    </recommendedName>
</protein>
<dbReference type="SMART" id="SM00915">
    <property type="entry name" value="Jacalin"/>
    <property type="match status" value="2"/>
</dbReference>
<evidence type="ECO:0000256" key="1">
    <source>
        <dbReference type="ARBA" id="ARBA00006568"/>
    </source>
</evidence>
<evidence type="ECO:0000256" key="2">
    <source>
        <dbReference type="ARBA" id="ARBA00022734"/>
    </source>
</evidence>
<dbReference type="Pfam" id="PF01419">
    <property type="entry name" value="Jacalin"/>
    <property type="match status" value="2"/>
</dbReference>
<name>A0AAD8IRC1_9APIA</name>
<dbReference type="PROSITE" id="PS51752">
    <property type="entry name" value="JACALIN_LECTIN"/>
    <property type="match status" value="2"/>
</dbReference>
<proteinExistence type="inferred from homology"/>
<dbReference type="GO" id="GO:0030246">
    <property type="term" value="F:carbohydrate binding"/>
    <property type="evidence" value="ECO:0007669"/>
    <property type="project" value="UniProtKB-KW"/>
</dbReference>
<feature type="domain" description="Jacalin-type lectin" evidence="3">
    <location>
        <begin position="161"/>
        <end position="310"/>
    </location>
</feature>
<comment type="similarity">
    <text evidence="1">Belongs to the jacalin lectin family.</text>
</comment>
<reference evidence="4" key="1">
    <citation type="submission" date="2023-02" db="EMBL/GenBank/DDBJ databases">
        <title>Genome of toxic invasive species Heracleum sosnowskyi carries increased number of genes despite the absence of recent whole-genome duplications.</title>
        <authorList>
            <person name="Schelkunov M."/>
            <person name="Shtratnikova V."/>
            <person name="Makarenko M."/>
            <person name="Klepikova A."/>
            <person name="Omelchenko D."/>
            <person name="Novikova G."/>
            <person name="Obukhova E."/>
            <person name="Bogdanov V."/>
            <person name="Penin A."/>
            <person name="Logacheva M."/>
        </authorList>
    </citation>
    <scope>NUCLEOTIDE SEQUENCE</scope>
    <source>
        <strain evidence="4">Hsosn_3</strain>
        <tissue evidence="4">Leaf</tissue>
    </source>
</reference>
<comment type="caution">
    <text evidence="4">The sequence shown here is derived from an EMBL/GenBank/DDBJ whole genome shotgun (WGS) entry which is preliminary data.</text>
</comment>
<dbReference type="InterPro" id="IPR036404">
    <property type="entry name" value="Jacalin-like_lectin_dom_sf"/>
</dbReference>
<dbReference type="AlphaFoldDB" id="A0AAD8IRC1"/>